<dbReference type="PANTHER" id="PTHR14256:SF1">
    <property type="entry name" value="GEO09626P1"/>
    <property type="match status" value="1"/>
</dbReference>
<dbReference type="Pfam" id="PF06522">
    <property type="entry name" value="B12D"/>
    <property type="match status" value="1"/>
</dbReference>
<dbReference type="EMBL" id="MCGR01000084">
    <property type="protein sequence ID" value="ORY56811.1"/>
    <property type="molecule type" value="Genomic_DNA"/>
</dbReference>
<evidence type="ECO:0000313" key="2">
    <source>
        <dbReference type="Proteomes" id="UP000193467"/>
    </source>
</evidence>
<dbReference type="STRING" id="106004.A0A1Y2DC24"/>
<protein>
    <recommendedName>
        <fullName evidence="3">NADH-ubiquinone reductase complex 1 MLRQ subunit-domain-containing protein</fullName>
    </recommendedName>
</protein>
<proteinExistence type="predicted"/>
<dbReference type="OrthoDB" id="5511684at2759"/>
<accession>A0A1Y2DC24</accession>
<sequence>MAFKFVASQPALAPLFVAVGLGITGSAAFAYHYLHNSPDVVIRKRSHAEPWNNVSQQTNTKLFSFNPDFWSSRASVADPRAMFKDDNGVGAQGHGQAAVDRAKAIKEAKLRAGASKEDLGH</sequence>
<keyword evidence="2" id="KW-1185">Reference proteome</keyword>
<comment type="caution">
    <text evidence="1">The sequence shown here is derived from an EMBL/GenBank/DDBJ whole genome shotgun (WGS) entry which is preliminary data.</text>
</comment>
<evidence type="ECO:0008006" key="3">
    <source>
        <dbReference type="Google" id="ProtNLM"/>
    </source>
</evidence>
<dbReference type="PANTHER" id="PTHR14256">
    <property type="entry name" value="NADH-UBIQUINONE OXIDOREDUCTASE MLRQ SUBUNIT"/>
    <property type="match status" value="1"/>
</dbReference>
<organism evidence="1 2">
    <name type="scientific">Leucosporidium creatinivorum</name>
    <dbReference type="NCBI Taxonomy" id="106004"/>
    <lineage>
        <taxon>Eukaryota</taxon>
        <taxon>Fungi</taxon>
        <taxon>Dikarya</taxon>
        <taxon>Basidiomycota</taxon>
        <taxon>Pucciniomycotina</taxon>
        <taxon>Microbotryomycetes</taxon>
        <taxon>Leucosporidiales</taxon>
        <taxon>Leucosporidium</taxon>
    </lineage>
</organism>
<evidence type="ECO:0000313" key="1">
    <source>
        <dbReference type="EMBL" id="ORY56811.1"/>
    </source>
</evidence>
<name>A0A1Y2DC24_9BASI</name>
<dbReference type="InParanoid" id="A0A1Y2DC24"/>
<dbReference type="InterPro" id="IPR010530">
    <property type="entry name" value="B12D"/>
</dbReference>
<gene>
    <name evidence="1" type="ORF">BCR35DRAFT_309751</name>
</gene>
<dbReference type="AlphaFoldDB" id="A0A1Y2DC24"/>
<reference evidence="1 2" key="1">
    <citation type="submission" date="2016-07" db="EMBL/GenBank/DDBJ databases">
        <title>Pervasive Adenine N6-methylation of Active Genes in Fungi.</title>
        <authorList>
            <consortium name="DOE Joint Genome Institute"/>
            <person name="Mondo S.J."/>
            <person name="Dannebaum R.O."/>
            <person name="Kuo R.C."/>
            <person name="Labutti K."/>
            <person name="Haridas S."/>
            <person name="Kuo A."/>
            <person name="Salamov A."/>
            <person name="Ahrendt S.R."/>
            <person name="Lipzen A."/>
            <person name="Sullivan W."/>
            <person name="Andreopoulos W.B."/>
            <person name="Clum A."/>
            <person name="Lindquist E."/>
            <person name="Daum C."/>
            <person name="Ramamoorthy G.K."/>
            <person name="Gryganskyi A."/>
            <person name="Culley D."/>
            <person name="Magnuson J.K."/>
            <person name="James T.Y."/>
            <person name="O'Malley M.A."/>
            <person name="Stajich J.E."/>
            <person name="Spatafora J.W."/>
            <person name="Visel A."/>
            <person name="Grigoriev I.V."/>
        </authorList>
    </citation>
    <scope>NUCLEOTIDE SEQUENCE [LARGE SCALE GENOMIC DNA]</scope>
    <source>
        <strain evidence="1 2">62-1032</strain>
    </source>
</reference>
<dbReference type="Proteomes" id="UP000193467">
    <property type="component" value="Unassembled WGS sequence"/>
</dbReference>